<feature type="compositionally biased region" description="Low complexity" evidence="1">
    <location>
        <begin position="1"/>
        <end position="16"/>
    </location>
</feature>
<dbReference type="PANTHER" id="PTHR34491">
    <property type="entry name" value="A-TYPE INCLUSION PROTEIN, PUTATIVE-RELATED"/>
    <property type="match status" value="1"/>
</dbReference>
<feature type="region of interest" description="Disordered" evidence="1">
    <location>
        <begin position="2557"/>
        <end position="2586"/>
    </location>
</feature>
<feature type="region of interest" description="Disordered" evidence="1">
    <location>
        <begin position="3785"/>
        <end position="3808"/>
    </location>
</feature>
<dbReference type="PANTHER" id="PTHR34491:SF74">
    <property type="entry name" value="DUF4456 DOMAIN-CONTAINING PROTEIN"/>
    <property type="match status" value="1"/>
</dbReference>
<feature type="compositionally biased region" description="Basic and acidic residues" evidence="1">
    <location>
        <begin position="4761"/>
        <end position="4780"/>
    </location>
</feature>
<feature type="region of interest" description="Disordered" evidence="1">
    <location>
        <begin position="2224"/>
        <end position="2247"/>
    </location>
</feature>
<proteinExistence type="predicted"/>
<evidence type="ECO:0000313" key="2">
    <source>
        <dbReference type="EMBL" id="PFH36549.1"/>
    </source>
</evidence>
<feature type="compositionally biased region" description="Basic and acidic residues" evidence="1">
    <location>
        <begin position="2576"/>
        <end position="2586"/>
    </location>
</feature>
<feature type="region of interest" description="Disordered" evidence="1">
    <location>
        <begin position="1956"/>
        <end position="2013"/>
    </location>
</feature>
<feature type="region of interest" description="Disordered" evidence="1">
    <location>
        <begin position="401"/>
        <end position="439"/>
    </location>
</feature>
<feature type="region of interest" description="Disordered" evidence="1">
    <location>
        <begin position="963"/>
        <end position="984"/>
    </location>
</feature>
<feature type="region of interest" description="Disordered" evidence="1">
    <location>
        <begin position="3313"/>
        <end position="3335"/>
    </location>
</feature>
<feature type="compositionally biased region" description="Acidic residues" evidence="1">
    <location>
        <begin position="2561"/>
        <end position="2575"/>
    </location>
</feature>
<feature type="compositionally biased region" description="Basic and acidic residues" evidence="1">
    <location>
        <begin position="1505"/>
        <end position="1520"/>
    </location>
</feature>
<feature type="region of interest" description="Disordered" evidence="1">
    <location>
        <begin position="1861"/>
        <end position="1899"/>
    </location>
</feature>
<feature type="region of interest" description="Disordered" evidence="1">
    <location>
        <begin position="449"/>
        <end position="468"/>
    </location>
</feature>
<feature type="region of interest" description="Disordered" evidence="1">
    <location>
        <begin position="2638"/>
        <end position="2673"/>
    </location>
</feature>
<feature type="compositionally biased region" description="Low complexity" evidence="1">
    <location>
        <begin position="1430"/>
        <end position="1441"/>
    </location>
</feature>
<feature type="region of interest" description="Disordered" evidence="1">
    <location>
        <begin position="4531"/>
        <end position="4560"/>
    </location>
</feature>
<feature type="region of interest" description="Disordered" evidence="1">
    <location>
        <begin position="1314"/>
        <end position="1337"/>
    </location>
</feature>
<feature type="region of interest" description="Disordered" evidence="1">
    <location>
        <begin position="2141"/>
        <end position="2179"/>
    </location>
</feature>
<feature type="compositionally biased region" description="Basic and acidic residues" evidence="1">
    <location>
        <begin position="405"/>
        <end position="417"/>
    </location>
</feature>
<feature type="region of interest" description="Disordered" evidence="1">
    <location>
        <begin position="780"/>
        <end position="891"/>
    </location>
</feature>
<feature type="region of interest" description="Disordered" evidence="1">
    <location>
        <begin position="2267"/>
        <end position="2288"/>
    </location>
</feature>
<feature type="compositionally biased region" description="Low complexity" evidence="1">
    <location>
        <begin position="217"/>
        <end position="234"/>
    </location>
</feature>
<feature type="region of interest" description="Disordered" evidence="1">
    <location>
        <begin position="608"/>
        <end position="672"/>
    </location>
</feature>
<feature type="compositionally biased region" description="Basic and acidic residues" evidence="1">
    <location>
        <begin position="4002"/>
        <end position="4015"/>
    </location>
</feature>
<comment type="caution">
    <text evidence="2">The sequence shown here is derived from an EMBL/GenBank/DDBJ whole genome shotgun (WGS) entry which is preliminary data.</text>
</comment>
<name>A0A2A9MF77_BESBE</name>
<feature type="region of interest" description="Disordered" evidence="1">
    <location>
        <begin position="202"/>
        <end position="300"/>
    </location>
</feature>
<feature type="compositionally biased region" description="Basic and acidic residues" evidence="1">
    <location>
        <begin position="781"/>
        <end position="799"/>
    </location>
</feature>
<evidence type="ECO:0000313" key="3">
    <source>
        <dbReference type="Proteomes" id="UP000224006"/>
    </source>
</evidence>
<feature type="compositionally biased region" description="Low complexity" evidence="1">
    <location>
        <begin position="608"/>
        <end position="633"/>
    </location>
</feature>
<feature type="region of interest" description="Disordered" evidence="1">
    <location>
        <begin position="4002"/>
        <end position="4042"/>
    </location>
</feature>
<feature type="compositionally biased region" description="Basic and acidic residues" evidence="1">
    <location>
        <begin position="1250"/>
        <end position="1260"/>
    </location>
</feature>
<feature type="region of interest" description="Disordered" evidence="1">
    <location>
        <begin position="3855"/>
        <end position="3917"/>
    </location>
</feature>
<feature type="region of interest" description="Disordered" evidence="1">
    <location>
        <begin position="1503"/>
        <end position="1568"/>
    </location>
</feature>
<dbReference type="EMBL" id="NWUJ01000003">
    <property type="protein sequence ID" value="PFH36549.1"/>
    <property type="molecule type" value="Genomic_DNA"/>
</dbReference>
<feature type="compositionally biased region" description="Polar residues" evidence="1">
    <location>
        <begin position="634"/>
        <end position="644"/>
    </location>
</feature>
<feature type="compositionally biased region" description="Basic and acidic residues" evidence="1">
    <location>
        <begin position="2657"/>
        <end position="2670"/>
    </location>
</feature>
<dbReference type="OrthoDB" id="347196at2759"/>
<sequence>MTVPSAPAAAAAAPAPVSAPPAPPPSSAPAPLVPAAAASHLQAAVRLIQEARTLHQSPASQEGCAGLASENSSALFEDALPLRISYLCNSALKHLEACGLPFHGVEARGVEPGRVSVQGESPDKEPKREVLLSPRDASRGCLLGFQSLVLLAEAMRSLGKDREAVGCYTESFNWISEAMPIQQRAHALYRAASVMMDVRGKLERQRRRREEEQAQLASDRSSFSRPSSAALSQSEKGKTGRKKRSLAPSAASSFPPPQGRGAPASSESARQDPGDEEGREGGSCDLEVTQPVKKKNERRERAACSRLRLASVLSPPQRPTLLSLTDGESLRYCRRALEYVLLLQPDHAGASARLVKVLLLLGDFGAAAQALKYSLSLGLGSETDRCAAKVRWLLRALQGAAAPNGEKDDERDAKENASRGNAGEQEKREGAVGPMPGAVAGGRALEAAGELAGREKSGEEEAENCFHTQFLEQEKMRIRRQLEELQKEDATLLAGIRGSPPSAAIALSLPPLPSLSSSGKADADGALSLLAFLHSLILVVDGAMKLDQENEAPAPSPSASVAVCRMVSISRSSSALPVSKHLERSLREATRQLGDIFSPFFARARSSSCSSPPSRGGSSSPSPSPSCPGLGLSDSASAKEQQGLSVEGASAASHARRKRDAHAVSRAQQQQRQLLLLQQQQQRSRNRLRQEKPRRLKFLHECDTPVSQLPFAFWKAFGRLMRVPHTHVPSCTPFASYEHMDTLEQVWGDAWALSQLKSSGLSYKILHANATAAAFALAGKSSEKGGDGRSKSGAKRDGRGSGAAGGKAKKADQKAPEGSERDDEEKKGTDDERAPQTAADREAAGSGNGTNEKASEAAAASQEVEKSAQRPPNASQQGSGGRSGGSSVKTSSATAAARGALQGVIAAATGVAGVAAGAPSLQWVLWQLQSAMEGGTNNYACENGGDATPITREDTDVSSLCAEEMREEKAAGERKEQEGDNERHEADGLLLLSRRVQRRVLEAVEGALGGMDQDGKTKMLPLLVVLVRVIEALVSTRSLWQLAPYGLGPAALTASPCRLSVSASSSLTPVAMSCFLSAFVSEGTRRVAAASSFLCSHFSACLSGVEDAGPGGQEGEKDGQAQSVLVKAEEPSSKVLGAGSATLQSAREKSFWWRRERATLQRLQVAGAEPAGAACTGQAETVSAAVGETARVLLIEWYGERRLPRAEGELAPSVSSQFLQIASCLLSAAASAAPYACDGDEGREDEGREDEGSAQKKDAGAESPATSPVSPRSGSAVARPFSASIFHLSQLKDFLEVAGECLYTAAACREMQDRENGSAQESRVGEEENKAAERGAAKQGVAAEERVRFYHPLKKLLAWLALLQRHLAAAVAASSQTKPAEGFLYSLPGDSGEGATGALAAVMLLADLRDEDEAPEEGEGTQRSVDGGEETAATGETTAVEGVKEKAPKEENGGRDTLAGPLPPLHVLRRKAVAAAVAEGMDLELLESLLGAVASPSFARLVSSRAKDSDKKNGEDKDQEATGEDGNAGKQTAALSSSSSTSASPPGAEGEAGDRSGDREETDGDAEAKRACLSVPSCHSSLQRSRACILEALMDTLREEESQLVALSLRLHEQARVHAAEETTAAIGAAATPAQGGVVGGEREEDGSPVADSGREILSSDLQADILFFLHSTVPFLSHITRQLAALSASSLSLSPSRSVFAAADPKKGSRDEGQGGSAAVVPLLVCVSPVLESFFLRLTSLFGDLFSLLALTASRSLDAPLVSSLGAALDPGFSMEGIRRERYGVHDKFLAALCSSLPVFLSSLGAFRRHSLGAAQREASPRTCFDGSAWWSPPLGGGREAGDRAPAETGQGAELGAGAEASAGDIGQDAASGVAPDKCEAASRDDRPGVSSSADNRRLPNLTSQQVLPSFDTPFCLWGVAVPSSVSTAEWLIRGREIAQAEEAEDDDGAFYRLLHSPPLSRAPSTSPLSGDLPSPSKTPSKGSGSSAKASSSASPPHALYAASGASSPTGGTPPMTPDGCYLHTSAARLCVALAAFTLVEMVAVATFCAACSSFLEKKKLPSLPVVAGPVAVTAGGGAGGAGAVFAAGAALVNIARKRGQAWRDFCFSGQLVRWTLHALLYLASAPLEASAAASHHRGSAKCSASGVGDTRERKRKRDSAGVEGTGDRPSGERGGAVEPQWSAVQAAEDAAADEEALLWQLHPLTSVLSVREEEDGCVSFFLDGEASGDSQQGTEPTLAVDGASLGGSSRVEASAEAALTSSSASALGSPSAASPPPQSPSASASSSSAISLLGALGEVLGRNEERGALDGGEYASRLAEVIRLSLEAEMVVRELAGGAGSSQLDGLPGFAGSPFAGAAASSAGGGAGAAAANKLNAGALLLMGEGKVKKGERGERAARAASAAPAAIVMLPEWLTSAYRQEEELPWERKIEEIWIKGNPQLNAYPRPPFAGRSSTTIFGGVETGLGGTKRQLPGLELYLPPGMCTSSLPLAALQVALRAVRPSPVRGFEREILVLAASSSSPSALSSARASSSLSTRPDAEAARAAVRAALSTAEACEGGEEDESDMAEEEVAERRQAREKRRESIERAGARLAPFATMSGSNAFLVVPLTARLLQLHMCATSQRQIELSLVSASSAPRREEEHVGPSDAEQAVDARLEGDSEKPSEPADNVEILYGSRDAPASFCWCASEVPDRLGDLAHSIACCYFLVYGQPVLPRPTPPLDKLVLKTTKEQTRSNFLEISLPAAILGVYVHRAVQKCGPWATELLSKEKDLSISTCLFPSRETREFGRSVVAFSDALVFNSATPPDISMPPCVPAFLRPRPPTAQPPPGPYPPGLSFSLFWAYALDSLVLPDFLRLFLLLVVQQHQLQQSLQVPIPMQQLLQQQTDLLASSSPFGAPISSSVARLFPLPSLRSVCNLERLDEAPLTASQRGAEDLDEAADGGQGERAAQENWQRVAMIRKKIQKNKRTLGAASAAVAAAESLFFDRVQGGGAAALRGSDACEGGGEGSRAETEREDEELQVLQKASAEGSQIFISLENEEKFLSVAPLTALSPYEQNISRLQLYQLLLLLHLLPPSKQQRLLRTHMTDESQREAVLASVSHAGLAGSDSALSVAAARLFCSTSSVAAGSGDARTAASRLSLPALLSLSRHLARAALEAVEAKPLHGIAPSLRGFSLHLLQLLQQAQRAAVSEPEALERAGFAVRAAACAPHNPTLWMAVASLLVELLLLLLDRFCAAGRGGGDSGVLGQCGSEAEETARWIRQIFSPRAPGQASAAGAGGLGACLALASRGPSGSPAYALARGVSGGATGSPGPQAPRGGGWKKADKSGRGALAAGEGERMLSSSLATSVSIASLWNRMGCVGDRAAPNEETLLQLFAHTALVVNLCGEIWLAALRCFYPRLCASSLAARPSAEVRGRADGSEREAKRVRKSEGDAASGEAEAVWERLKAKKLPDAWWIQTCCSGKKIEDPCDLQWRFLAARLDSLLLLFLLWKQFRRTSSSSEKTFYPSVAAEMHRRRWMSVGAESEVLFAKAVLGGRGEGLSARQKEILAALGGSCSAEGDEAKVSFLAFPDSCFESGRPDERKNEEKVLQDSLLVFAARHPATLSAGSDGNEEVMEATGVSEATVDDVQRLKSFILETSRLLRFVFNPSDLALAVSPSLCLGEEEEVEGRPSNVAPADLWSWALVAPLERCKSWVDAETFLWPLPLMRSKWLVRLGLWGLRLPAGPAQAAGPAETRGDGDQSATAPSSAVSSVLDVIEAARAVGCEAASAVAAALREGGDTPSEREQTAQEGACVGDGAEKGTVDRKDAGAPCFSTALFSSALCDAVDALMISCVQAFGAEPMLEPHAQASGEENKKKETTPSKGKRPQGSEPPSPASTGAGEAAPGDEVVMLSSPGSECKVEETEELERRTEIDGGGALRIGEKDIKFVSSRVSLSLFYASLGDMEELVEADGDVLPLAMPLHHLHSLRLKILVLSRGALWRLAALFPWRSAEKPHDKGGKRESKGAAGSSQKAEGEQQDTDAQQADASPPLTLASVAKKRDELLHRWLAGEREGEVVSEFQRLRRGASGLCSNGAEAAGPRDAEEFELIKPFQCPADVVADCIEALQYLALKSRQAGLWTSIPRLHLVNASLASGQPTLALRHLRQLFSRGATKLLPPDAWLSNHYQALKQRRPAYEKSKCRLFHATADTVRLLTHAVLQRTEKTKEDQLAAIRNEEAEKSYNDQQAMQNPASNASAEPGSVTSSGEGEKKDEEKKKLATPQEVAGEGWIFGGLEKVEHLDDLVQGVKFLVEQLDVQTKLLRRLQMHELGTYLQLAFFQDPSPQNTKPGTPFYTLQAQAAQLYQSSNAGFSAAEGRAEKGAAGGSGGGSAGGDRASAQSAANFWFLVGNLGGGAGGSGWQSGGLQSTITDEDGQQANKRMQREVVKILLKGAIDVYDNLVTYCPDVLDMREMHRAITQLFPDVGVPAVEPQNTYVAATASLDGRLLRLLRDAVTCLRNVSPSPVSDLLKQVKQLIRQKAAGGKAEGTGARGAEESTVGVGAPVSQPDGPAGEAGLVREDQADTDLEQMTEKLENLFVSACRKLLYYNPPSPSPPEESAPTSAAGDGSQILQPPAPPAVAVMRLSLGLPVQCGMEVQEIVRVKEALLAYAKATRAGAPSIELFLKSGRVTAAPGGRGGKAAAQGGGDTGKKERGRGGRGAGGGAAQSRVGGASAGGGNADANKVEGAAPKGAETPMMASQSQKRAAGSKEAGAEAKEKAGGERKRRKNEDAVATGAQNKTPANEPENLPAGGEGPDGGVGAASPAPGVECIIELD</sequence>
<feature type="compositionally biased region" description="Basic and acidic residues" evidence="1">
    <location>
        <begin position="809"/>
        <end position="843"/>
    </location>
</feature>
<dbReference type="GeneID" id="40309671"/>
<feature type="region of interest" description="Disordered" evidence="1">
    <location>
        <begin position="4679"/>
        <end position="4825"/>
    </location>
</feature>
<feature type="compositionally biased region" description="Low complexity" evidence="1">
    <location>
        <begin position="1532"/>
        <end position="1544"/>
    </location>
</feature>
<feature type="compositionally biased region" description="Basic and acidic residues" evidence="1">
    <location>
        <begin position="3786"/>
        <end position="3797"/>
    </location>
</feature>
<feature type="compositionally biased region" description="Low complexity" evidence="1">
    <location>
        <begin position="1975"/>
        <end position="2013"/>
    </location>
</feature>
<feature type="region of interest" description="Disordered" evidence="1">
    <location>
        <begin position="3420"/>
        <end position="3440"/>
    </location>
</feature>
<accession>A0A2A9MF77</accession>
<feature type="compositionally biased region" description="Polar residues" evidence="1">
    <location>
        <begin position="1264"/>
        <end position="1273"/>
    </location>
</feature>
<evidence type="ECO:0008006" key="4">
    <source>
        <dbReference type="Google" id="ProtNLM"/>
    </source>
</evidence>
<dbReference type="RefSeq" id="XP_029220558.1">
    <property type="nucleotide sequence ID" value="XM_029363192.1"/>
</dbReference>
<feature type="region of interest" description="Disordered" evidence="1">
    <location>
        <begin position="1"/>
        <end position="31"/>
    </location>
</feature>
<feature type="region of interest" description="Disordered" evidence="1">
    <location>
        <begin position="1236"/>
        <end position="1274"/>
    </location>
</feature>
<feature type="compositionally biased region" description="Polar residues" evidence="1">
    <location>
        <begin position="4234"/>
        <end position="4256"/>
    </location>
</feature>
<feature type="compositionally biased region" description="Gly residues" evidence="1">
    <location>
        <begin position="4801"/>
        <end position="4810"/>
    </location>
</feature>
<keyword evidence="3" id="KW-1185">Reference proteome</keyword>
<feature type="compositionally biased region" description="Pro residues" evidence="1">
    <location>
        <begin position="17"/>
        <end position="31"/>
    </location>
</feature>
<feature type="compositionally biased region" description="Gly residues" evidence="1">
    <location>
        <begin position="4684"/>
        <end position="4697"/>
    </location>
</feature>
<feature type="compositionally biased region" description="Basic and acidic residues" evidence="1">
    <location>
        <begin position="1323"/>
        <end position="1336"/>
    </location>
</feature>
<dbReference type="KEGG" id="bbes:BESB_047410"/>
<protein>
    <recommendedName>
        <fullName evidence="4">Tetratricopeptide repeat-containing protein</fullName>
    </recommendedName>
</protein>
<evidence type="ECO:0000256" key="1">
    <source>
        <dbReference type="SAM" id="MobiDB-lite"/>
    </source>
</evidence>
<feature type="compositionally biased region" description="Basic and acidic residues" evidence="1">
    <location>
        <begin position="1442"/>
        <end position="1454"/>
    </location>
</feature>
<feature type="compositionally biased region" description="Acidic residues" evidence="1">
    <location>
        <begin position="1238"/>
        <end position="1249"/>
    </location>
</feature>
<feature type="compositionally biased region" description="Basic and acidic residues" evidence="1">
    <location>
        <begin position="1878"/>
        <end position="1889"/>
    </location>
</feature>
<dbReference type="Proteomes" id="UP000224006">
    <property type="component" value="Chromosome III"/>
</dbReference>
<reference evidence="2 3" key="1">
    <citation type="submission" date="2017-09" db="EMBL/GenBank/DDBJ databases">
        <title>Genome sequencing of Besnoitia besnoiti strain Bb-Ger1.</title>
        <authorList>
            <person name="Schares G."/>
            <person name="Venepally P."/>
            <person name="Lorenzi H.A."/>
        </authorList>
    </citation>
    <scope>NUCLEOTIDE SEQUENCE [LARGE SCALE GENOMIC DNA]</scope>
    <source>
        <strain evidence="2 3">Bb-Ger1</strain>
    </source>
</reference>
<dbReference type="VEuPathDB" id="ToxoDB:BESB_047410"/>
<organism evidence="2 3">
    <name type="scientific">Besnoitia besnoiti</name>
    <name type="common">Apicomplexan protozoan</name>
    <dbReference type="NCBI Taxonomy" id="94643"/>
    <lineage>
        <taxon>Eukaryota</taxon>
        <taxon>Sar</taxon>
        <taxon>Alveolata</taxon>
        <taxon>Apicomplexa</taxon>
        <taxon>Conoidasida</taxon>
        <taxon>Coccidia</taxon>
        <taxon>Eucoccidiorida</taxon>
        <taxon>Eimeriorina</taxon>
        <taxon>Sarcocystidae</taxon>
        <taxon>Besnoitia</taxon>
    </lineage>
</organism>
<feature type="region of interest" description="Disordered" evidence="1">
    <location>
        <begin position="1412"/>
        <end position="1462"/>
    </location>
</feature>
<feature type="compositionally biased region" description="Basic and acidic residues" evidence="1">
    <location>
        <begin position="202"/>
        <end position="212"/>
    </location>
</feature>
<feature type="region of interest" description="Disordered" evidence="1">
    <location>
        <begin position="1633"/>
        <end position="1652"/>
    </location>
</feature>
<feature type="region of interest" description="Disordered" evidence="1">
    <location>
        <begin position="4230"/>
        <end position="4271"/>
    </location>
</feature>
<feature type="region of interest" description="Disordered" evidence="1">
    <location>
        <begin position="4598"/>
        <end position="4624"/>
    </location>
</feature>
<feature type="compositionally biased region" description="Basic and acidic residues" evidence="1">
    <location>
        <begin position="4258"/>
        <end position="4268"/>
    </location>
</feature>
<feature type="region of interest" description="Disordered" evidence="1">
    <location>
        <begin position="2932"/>
        <end position="2956"/>
    </location>
</feature>
<gene>
    <name evidence="2" type="ORF">BESB_047410</name>
</gene>